<gene>
    <name evidence="1" type="ORF">FYJ83_11140</name>
</gene>
<dbReference type="RefSeq" id="WP_154440628.1">
    <property type="nucleotide sequence ID" value="NZ_VUNQ01000023.1"/>
</dbReference>
<accession>A0A6N7XZL3</accession>
<dbReference type="Pfam" id="PF11392">
    <property type="entry name" value="AllH"/>
    <property type="match status" value="1"/>
</dbReference>
<sequence length="314" mass="36201">MEKDEYEIISFSAYAYDKHFIEFFNENKNLKEVGKIHSIYSRTINFLDNKDNMYTIGSKNIDNSPFTLRIDNRNISFEDLDLEEGNRLFKIDNSLIIEDKVRIDLESNCILWNPNVEKRRDLNRNLIMENIGYFNDFILKKGSNGGCRYFYLENFLKVKAYTPGLIEKELSRRIEVFLDALEDGNIDEVKINSLIGFGIGLTPSGDDFLTGFLSVLNIISTDYSNKIKRKLINLIDIDKIATTDVSKQMLSITLRGESREYILSFINGFLDEDKKQFLLFLERLLNIGSSSGTDLAVGVVTAFILLTNNFNMEE</sequence>
<evidence type="ECO:0000313" key="2">
    <source>
        <dbReference type="Proteomes" id="UP000469523"/>
    </source>
</evidence>
<dbReference type="InterPro" id="IPR021530">
    <property type="entry name" value="AllH-like"/>
</dbReference>
<comment type="caution">
    <text evidence="1">The sequence shown here is derived from an EMBL/GenBank/DDBJ whole genome shotgun (WGS) entry which is preliminary data.</text>
</comment>
<evidence type="ECO:0000313" key="1">
    <source>
        <dbReference type="EMBL" id="MSU02024.1"/>
    </source>
</evidence>
<dbReference type="Proteomes" id="UP000469523">
    <property type="component" value="Unassembled WGS sequence"/>
</dbReference>
<organism evidence="1 2">
    <name type="scientific">Tissierella pigra</name>
    <dbReference type="NCBI Taxonomy" id="2607614"/>
    <lineage>
        <taxon>Bacteria</taxon>
        <taxon>Bacillati</taxon>
        <taxon>Bacillota</taxon>
        <taxon>Tissierellia</taxon>
        <taxon>Tissierellales</taxon>
        <taxon>Tissierellaceae</taxon>
        <taxon>Tissierella</taxon>
    </lineage>
</organism>
<dbReference type="EMBL" id="VUNQ01000023">
    <property type="protein sequence ID" value="MSU02024.1"/>
    <property type="molecule type" value="Genomic_DNA"/>
</dbReference>
<reference evidence="1 2" key="1">
    <citation type="submission" date="2019-09" db="EMBL/GenBank/DDBJ databases">
        <title>In-depth cultivation of the pig gut microbiome towards novel bacterial diversity and tailored functional studies.</title>
        <authorList>
            <person name="Wylensek D."/>
            <person name="Hitch T.C.A."/>
            <person name="Clavel T."/>
        </authorList>
    </citation>
    <scope>NUCLEOTIDE SEQUENCE [LARGE SCALE GENOMIC DNA]</scope>
    <source>
        <strain evidence="1 2">WCA3-693-APC-4?</strain>
    </source>
</reference>
<dbReference type="AlphaFoldDB" id="A0A6N7XZL3"/>
<keyword evidence="2" id="KW-1185">Reference proteome</keyword>
<protein>
    <submittedName>
        <fullName evidence="1">DUF2877 domain-containing protein</fullName>
    </submittedName>
</protein>
<proteinExistence type="predicted"/>
<name>A0A6N7XZL3_9FIRM</name>